<gene>
    <name evidence="1" type="ORF">BPOR_0063g00060</name>
</gene>
<reference evidence="1 2" key="1">
    <citation type="submission" date="2017-12" db="EMBL/GenBank/DDBJ databases">
        <title>Comparative genomics of Botrytis spp.</title>
        <authorList>
            <person name="Valero-Jimenez C.A."/>
            <person name="Tapia P."/>
            <person name="Veloso J."/>
            <person name="Silva-Moreno E."/>
            <person name="Staats M."/>
            <person name="Valdes J.H."/>
            <person name="Van Kan J.A.L."/>
        </authorList>
    </citation>
    <scope>NUCLEOTIDE SEQUENCE [LARGE SCALE GENOMIC DNA]</scope>
    <source>
        <strain evidence="1 2">MUCL3349</strain>
    </source>
</reference>
<name>A0A4Z1L0Y7_9HELO</name>
<keyword evidence="2" id="KW-1185">Reference proteome</keyword>
<accession>A0A4Z1L0Y7</accession>
<evidence type="ECO:0000313" key="2">
    <source>
        <dbReference type="Proteomes" id="UP000297280"/>
    </source>
</evidence>
<dbReference type="GO" id="GO:0004497">
    <property type="term" value="F:monooxygenase activity"/>
    <property type="evidence" value="ECO:0007669"/>
    <property type="project" value="InterPro"/>
</dbReference>
<dbReference type="Proteomes" id="UP000297280">
    <property type="component" value="Unassembled WGS sequence"/>
</dbReference>
<dbReference type="GO" id="GO:0020037">
    <property type="term" value="F:heme binding"/>
    <property type="evidence" value="ECO:0007669"/>
    <property type="project" value="InterPro"/>
</dbReference>
<dbReference type="SUPFAM" id="SSF48264">
    <property type="entry name" value="Cytochrome P450"/>
    <property type="match status" value="1"/>
</dbReference>
<dbReference type="STRING" id="87229.A0A4Z1L0Y7"/>
<protein>
    <recommendedName>
        <fullName evidence="3">Cytochrome P450</fullName>
    </recommendedName>
</protein>
<comment type="caution">
    <text evidence="1">The sequence shown here is derived from an EMBL/GenBank/DDBJ whole genome shotgun (WGS) entry which is preliminary data.</text>
</comment>
<organism evidence="1 2">
    <name type="scientific">Botrytis porri</name>
    <dbReference type="NCBI Taxonomy" id="87229"/>
    <lineage>
        <taxon>Eukaryota</taxon>
        <taxon>Fungi</taxon>
        <taxon>Dikarya</taxon>
        <taxon>Ascomycota</taxon>
        <taxon>Pezizomycotina</taxon>
        <taxon>Leotiomycetes</taxon>
        <taxon>Helotiales</taxon>
        <taxon>Sclerotiniaceae</taxon>
        <taxon>Botrytis</taxon>
    </lineage>
</organism>
<evidence type="ECO:0000313" key="1">
    <source>
        <dbReference type="EMBL" id="TGO90464.1"/>
    </source>
</evidence>
<dbReference type="InterPro" id="IPR036396">
    <property type="entry name" value="Cyt_P450_sf"/>
</dbReference>
<proteinExistence type="predicted"/>
<evidence type="ECO:0008006" key="3">
    <source>
        <dbReference type="Google" id="ProtNLM"/>
    </source>
</evidence>
<dbReference type="GO" id="GO:0005506">
    <property type="term" value="F:iron ion binding"/>
    <property type="evidence" value="ECO:0007669"/>
    <property type="project" value="InterPro"/>
</dbReference>
<dbReference type="AlphaFoldDB" id="A0A4Z1L0Y7"/>
<dbReference type="GO" id="GO:0016705">
    <property type="term" value="F:oxidoreductase activity, acting on paired donors, with incorporation or reduction of molecular oxygen"/>
    <property type="evidence" value="ECO:0007669"/>
    <property type="project" value="InterPro"/>
</dbReference>
<dbReference type="EMBL" id="PQXO01000063">
    <property type="protein sequence ID" value="TGO90464.1"/>
    <property type="molecule type" value="Genomic_DNA"/>
</dbReference>
<dbReference type="Gene3D" id="1.10.630.10">
    <property type="entry name" value="Cytochrome P450"/>
    <property type="match status" value="1"/>
</dbReference>
<sequence>MFRAYHHHAEGEEHRVFNKVASSSFNDKNFQAVWTGAIEQTEMMTQKWLDDSSISDLNSDAAKLILHIISKTEDDEKPGPGHTLTYERAISNVFEYNSTIFLTPRPILTPLPFRAHQVVKDYCPLKIHKTAKEAFIEWGRYMEEMRDSTAKHLQTQDLKEEGTLLEHFVKDGTPGLSIPDLSIPEAAILSNIFIFILAGHETSANIFTYPVILLACRPEFQSSLQE</sequence>